<comment type="caution">
    <text evidence="5">The sequence shown here is derived from an EMBL/GenBank/DDBJ whole genome shotgun (WGS) entry which is preliminary data.</text>
</comment>
<dbReference type="EMBL" id="WBNA01002270">
    <property type="protein sequence ID" value="NXD18702.1"/>
    <property type="molecule type" value="Genomic_DNA"/>
</dbReference>
<dbReference type="GO" id="GO:0007229">
    <property type="term" value="P:integrin-mediated signaling pathway"/>
    <property type="evidence" value="ECO:0007669"/>
    <property type="project" value="UniProtKB-KW"/>
</dbReference>
<feature type="non-terminal residue" evidence="5">
    <location>
        <position position="172"/>
    </location>
</feature>
<dbReference type="SUPFAM" id="SSF69179">
    <property type="entry name" value="Integrin domains"/>
    <property type="match status" value="2"/>
</dbReference>
<dbReference type="GO" id="GO:0016020">
    <property type="term" value="C:membrane"/>
    <property type="evidence" value="ECO:0007669"/>
    <property type="project" value="UniProtKB-SubCell"/>
</dbReference>
<keyword evidence="2" id="KW-0401">Integrin</keyword>
<comment type="subcellular location">
    <subcellularLocation>
        <location evidence="1">Membrane</location>
        <topology evidence="1">Single-pass type I membrane protein</topology>
    </subcellularLocation>
</comment>
<dbReference type="Gene3D" id="2.60.40.1510">
    <property type="entry name" value="ntegrin, alpha v. Chain A, domain 3"/>
    <property type="match status" value="1"/>
</dbReference>
<dbReference type="AlphaFoldDB" id="A0A851TSR2"/>
<evidence type="ECO:0000256" key="4">
    <source>
        <dbReference type="ARBA" id="ARBA00023180"/>
    </source>
</evidence>
<accession>A0A851TSR2</accession>
<evidence type="ECO:0000313" key="5">
    <source>
        <dbReference type="EMBL" id="NXD18702.1"/>
    </source>
</evidence>
<evidence type="ECO:0000256" key="3">
    <source>
        <dbReference type="ARBA" id="ARBA00023136"/>
    </source>
</evidence>
<keyword evidence="6" id="KW-1185">Reference proteome</keyword>
<evidence type="ECO:0000256" key="2">
    <source>
        <dbReference type="ARBA" id="ARBA00023037"/>
    </source>
</evidence>
<evidence type="ECO:0000256" key="1">
    <source>
        <dbReference type="ARBA" id="ARBA00004479"/>
    </source>
</evidence>
<gene>
    <name evidence="5" type="primary">Itga10_1</name>
    <name evidence="5" type="ORF">NOTNIG_R14807</name>
</gene>
<dbReference type="Proteomes" id="UP000661971">
    <property type="component" value="Unassembled WGS sequence"/>
</dbReference>
<evidence type="ECO:0000313" key="6">
    <source>
        <dbReference type="Proteomes" id="UP000661971"/>
    </source>
</evidence>
<proteinExistence type="predicted"/>
<organism evidence="5 6">
    <name type="scientific">Nothocercus nigrocapillus</name>
    <dbReference type="NCBI Taxonomy" id="1977171"/>
    <lineage>
        <taxon>Eukaryota</taxon>
        <taxon>Metazoa</taxon>
        <taxon>Chordata</taxon>
        <taxon>Craniata</taxon>
        <taxon>Vertebrata</taxon>
        <taxon>Euteleostomi</taxon>
        <taxon>Archelosauria</taxon>
        <taxon>Archosauria</taxon>
        <taxon>Dinosauria</taxon>
        <taxon>Saurischia</taxon>
        <taxon>Theropoda</taxon>
        <taxon>Coelurosauria</taxon>
        <taxon>Aves</taxon>
        <taxon>Palaeognathae</taxon>
        <taxon>Tinamiformes</taxon>
        <taxon>Tinamidae</taxon>
        <taxon>Nothocercus</taxon>
    </lineage>
</organism>
<dbReference type="InterPro" id="IPR032695">
    <property type="entry name" value="Integrin_dom_sf"/>
</dbReference>
<feature type="non-terminal residue" evidence="5">
    <location>
        <position position="1"/>
    </location>
</feature>
<sequence length="172" mass="19153">ASLRARRRVPHRRQSPYVLRKGRRKVLVEVALENREENAYNASVRLRFSRNLHFSSLLLQVQNLGCYAVRNLTLRMALPAFGYRGATFLSITRVIADNVSPSPGTAGGGDGAVPTCHRHRLLPPCRQNCSTAGCQVLSCELGRLPRGAGVSVHVLRALHDSFFRAVRTRARR</sequence>
<name>A0A851TSR2_9AVES</name>
<keyword evidence="3" id="KW-0472">Membrane</keyword>
<reference evidence="6" key="1">
    <citation type="submission" date="2023-07" db="EMBL/GenBank/DDBJ databases">
        <title>Bird 10,000 Genomes (B10K) Project - Family phase.</title>
        <authorList>
            <person name="Zhang G."/>
        </authorList>
    </citation>
    <scope>NUCLEOTIDE SEQUENCE [LARGE SCALE GENOMIC DNA]</scope>
</reference>
<keyword evidence="4" id="KW-0325">Glycoprotein</keyword>
<protein>
    <submittedName>
        <fullName evidence="5">ITA10 protein</fullName>
    </submittedName>
</protein>